<accession>A0A1M5K3K4</accession>
<protein>
    <recommendedName>
        <fullName evidence="3">Ig-like domain-containing protein</fullName>
    </recommendedName>
</protein>
<keyword evidence="2" id="KW-1185">Reference proteome</keyword>
<feature type="non-terminal residue" evidence="1">
    <location>
        <position position="83"/>
    </location>
</feature>
<proteinExistence type="predicted"/>
<evidence type="ECO:0000313" key="2">
    <source>
        <dbReference type="Proteomes" id="UP000184287"/>
    </source>
</evidence>
<reference evidence="2" key="1">
    <citation type="submission" date="2016-11" db="EMBL/GenBank/DDBJ databases">
        <authorList>
            <person name="Varghese N."/>
            <person name="Submissions S."/>
        </authorList>
    </citation>
    <scope>NUCLEOTIDE SEQUENCE [LARGE SCALE GENOMIC DNA]</scope>
    <source>
        <strain evidence="2">DSM 16990</strain>
    </source>
</reference>
<dbReference type="STRING" id="288992.SAMN04488522_105607"/>
<dbReference type="RefSeq" id="WP_159441168.1">
    <property type="nucleotide sequence ID" value="NZ_FQUQ01000005.1"/>
</dbReference>
<sequence length="83" mass="8469">PTADVKYYVTVQSTAVCENVVAQAKVVSVKVKANGVATDIQVDDQAICLGGSVTLNATSAITGAVFTWYSDAALTNRVGTGSS</sequence>
<dbReference type="AlphaFoldDB" id="A0A1M5K3K4"/>
<gene>
    <name evidence="1" type="ORF">SAMN04488522_105607</name>
</gene>
<name>A0A1M5K3K4_9SPHI</name>
<evidence type="ECO:0000313" key="1">
    <source>
        <dbReference type="EMBL" id="SHG47325.1"/>
    </source>
</evidence>
<dbReference type="Proteomes" id="UP000184287">
    <property type="component" value="Unassembled WGS sequence"/>
</dbReference>
<dbReference type="EMBL" id="FQUQ01000005">
    <property type="protein sequence ID" value="SHG47325.1"/>
    <property type="molecule type" value="Genomic_DNA"/>
</dbReference>
<feature type="non-terminal residue" evidence="1">
    <location>
        <position position="1"/>
    </location>
</feature>
<organism evidence="1 2">
    <name type="scientific">Pedobacter caeni</name>
    <dbReference type="NCBI Taxonomy" id="288992"/>
    <lineage>
        <taxon>Bacteria</taxon>
        <taxon>Pseudomonadati</taxon>
        <taxon>Bacteroidota</taxon>
        <taxon>Sphingobacteriia</taxon>
        <taxon>Sphingobacteriales</taxon>
        <taxon>Sphingobacteriaceae</taxon>
        <taxon>Pedobacter</taxon>
    </lineage>
</organism>
<evidence type="ECO:0008006" key="3">
    <source>
        <dbReference type="Google" id="ProtNLM"/>
    </source>
</evidence>